<accession>A0A9W5UMC1</accession>
<reference evidence="2" key="1">
    <citation type="submission" date="2021-01" db="EMBL/GenBank/DDBJ databases">
        <title>Whole genome shotgun sequence of Verrucosispora sediminis NBRC 107745.</title>
        <authorList>
            <person name="Komaki H."/>
            <person name="Tamura T."/>
        </authorList>
    </citation>
    <scope>NUCLEOTIDE SEQUENCE</scope>
    <source>
        <strain evidence="2">NBRC 107745</strain>
    </source>
</reference>
<protein>
    <submittedName>
        <fullName evidence="2">Uncharacterized protein</fullName>
    </submittedName>
</protein>
<keyword evidence="3" id="KW-1185">Reference proteome</keyword>
<feature type="region of interest" description="Disordered" evidence="1">
    <location>
        <begin position="39"/>
        <end position="83"/>
    </location>
</feature>
<dbReference type="Proteomes" id="UP000607311">
    <property type="component" value="Unassembled WGS sequence"/>
</dbReference>
<evidence type="ECO:0000313" key="3">
    <source>
        <dbReference type="Proteomes" id="UP000607311"/>
    </source>
</evidence>
<feature type="region of interest" description="Disordered" evidence="1">
    <location>
        <begin position="1"/>
        <end position="23"/>
    </location>
</feature>
<dbReference type="EMBL" id="BOPD01000008">
    <property type="protein sequence ID" value="GIJ31987.1"/>
    <property type="molecule type" value="Genomic_DNA"/>
</dbReference>
<evidence type="ECO:0000256" key="1">
    <source>
        <dbReference type="SAM" id="MobiDB-lite"/>
    </source>
</evidence>
<organism evidence="2 3">
    <name type="scientific">Micromonospora sediminimaris</name>
    <dbReference type="NCBI Taxonomy" id="547162"/>
    <lineage>
        <taxon>Bacteria</taxon>
        <taxon>Bacillati</taxon>
        <taxon>Actinomycetota</taxon>
        <taxon>Actinomycetes</taxon>
        <taxon>Micromonosporales</taxon>
        <taxon>Micromonosporaceae</taxon>
        <taxon>Micromonospora</taxon>
    </lineage>
</organism>
<evidence type="ECO:0000313" key="2">
    <source>
        <dbReference type="EMBL" id="GIJ31987.1"/>
    </source>
</evidence>
<sequence>MPGSGGAAATPTDVGSPGAGGAGSYRGAGSCCVVGNALRGGVDDGSMIWFGRASDGVGKRDGDGPAAGGGPGRGELPSVSSSR</sequence>
<gene>
    <name evidence="2" type="ORF">Vse01_11350</name>
</gene>
<name>A0A9W5UMC1_9ACTN</name>
<comment type="caution">
    <text evidence="2">The sequence shown here is derived from an EMBL/GenBank/DDBJ whole genome shotgun (WGS) entry which is preliminary data.</text>
</comment>
<proteinExistence type="predicted"/>
<dbReference type="AlphaFoldDB" id="A0A9W5UMC1"/>